<feature type="binding site" evidence="13">
    <location>
        <begin position="192"/>
        <end position="193"/>
    </location>
    <ligand>
        <name>NAD(+)</name>
        <dbReference type="ChEBI" id="CHEBI:57540"/>
    </ligand>
</feature>
<dbReference type="Pfam" id="PF05222">
    <property type="entry name" value="AlaDh_PNT_N"/>
    <property type="match status" value="1"/>
</dbReference>
<name>A0A2G0CFK2_9BACT</name>
<evidence type="ECO:0000256" key="11">
    <source>
        <dbReference type="ARBA" id="ARBA00047860"/>
    </source>
</evidence>
<keyword evidence="7" id="KW-0560">Oxidoreductase</keyword>
<gene>
    <name evidence="16" type="ORF">CGL56_09830</name>
</gene>
<dbReference type="SMART" id="SM01003">
    <property type="entry name" value="AlaDh_PNT_N"/>
    <property type="match status" value="1"/>
</dbReference>
<evidence type="ECO:0000256" key="13">
    <source>
        <dbReference type="PIRSR" id="PIRSR018250-3"/>
    </source>
</evidence>
<evidence type="ECO:0000256" key="8">
    <source>
        <dbReference type="ARBA" id="ARBA00023027"/>
    </source>
</evidence>
<evidence type="ECO:0000256" key="4">
    <source>
        <dbReference type="ARBA" id="ARBA00012847"/>
    </source>
</evidence>
<dbReference type="EC" id="1.5.1.7" evidence="4"/>
<evidence type="ECO:0000259" key="14">
    <source>
        <dbReference type="SMART" id="SM01002"/>
    </source>
</evidence>
<dbReference type="InterPro" id="IPR036291">
    <property type="entry name" value="NAD(P)-bd_dom_sf"/>
</dbReference>
<feature type="binding site" evidence="13">
    <location>
        <position position="130"/>
    </location>
    <ligand>
        <name>NAD(+)</name>
        <dbReference type="ChEBI" id="CHEBI:57540"/>
    </ligand>
</feature>
<evidence type="ECO:0000256" key="10">
    <source>
        <dbReference type="ARBA" id="ARBA00033228"/>
    </source>
</evidence>
<comment type="subunit">
    <text evidence="3">Monomer.</text>
</comment>
<dbReference type="InterPro" id="IPR007886">
    <property type="entry name" value="AlaDH/PNT_N"/>
</dbReference>
<dbReference type="GO" id="GO:0004754">
    <property type="term" value="F:saccharopine dehydrogenase (NAD+, L-lysine-forming) activity"/>
    <property type="evidence" value="ECO:0007669"/>
    <property type="project" value="UniProtKB-EC"/>
</dbReference>
<evidence type="ECO:0000256" key="9">
    <source>
        <dbReference type="ARBA" id="ARBA00023157"/>
    </source>
</evidence>
<dbReference type="GO" id="GO:0005737">
    <property type="term" value="C:cytoplasm"/>
    <property type="evidence" value="ECO:0007669"/>
    <property type="project" value="TreeGrafter"/>
</dbReference>
<evidence type="ECO:0000256" key="1">
    <source>
        <dbReference type="ARBA" id="ARBA00004884"/>
    </source>
</evidence>
<protein>
    <recommendedName>
        <fullName evidence="5">Saccharopine dehydrogenase [NAD(+), L-lysine-forming]</fullName>
        <ecNumber evidence="4">1.5.1.7</ecNumber>
    </recommendedName>
    <alternativeName>
        <fullName evidence="10">Lysine--2-oxoglutarate reductase</fullName>
    </alternativeName>
</protein>
<feature type="binding site" evidence="13">
    <location>
        <position position="299"/>
    </location>
    <ligand>
        <name>NAD(+)</name>
        <dbReference type="ChEBI" id="CHEBI:57540"/>
    </ligand>
</feature>
<evidence type="ECO:0000256" key="3">
    <source>
        <dbReference type="ARBA" id="ARBA00011245"/>
    </source>
</evidence>
<evidence type="ECO:0000256" key="2">
    <source>
        <dbReference type="ARBA" id="ARBA00005689"/>
    </source>
</evidence>
<dbReference type="InterPro" id="IPR027281">
    <property type="entry name" value="Lys1"/>
</dbReference>
<dbReference type="InterPro" id="IPR007698">
    <property type="entry name" value="AlaDH/PNT_NAD(H)-bd"/>
</dbReference>
<dbReference type="PANTHER" id="PTHR11133">
    <property type="entry name" value="SACCHAROPINE DEHYDROGENASE"/>
    <property type="match status" value="1"/>
</dbReference>
<keyword evidence="8 13" id="KW-0520">NAD</keyword>
<evidence type="ECO:0000259" key="15">
    <source>
        <dbReference type="SMART" id="SM01003"/>
    </source>
</evidence>
<evidence type="ECO:0000256" key="6">
    <source>
        <dbReference type="ARBA" id="ARBA00022605"/>
    </source>
</evidence>
<dbReference type="EMBL" id="PDLO01000003">
    <property type="protein sequence ID" value="PHK98754.1"/>
    <property type="molecule type" value="Genomic_DNA"/>
</dbReference>
<dbReference type="SUPFAM" id="SSF51735">
    <property type="entry name" value="NAD(P)-binding Rossmann-fold domains"/>
    <property type="match status" value="1"/>
</dbReference>
<comment type="similarity">
    <text evidence="2">Belongs to the AlaDH/PNT family.</text>
</comment>
<sequence>MPPNQTTLPSLAVVREDKSPPDARVPLTPRQAAALISRGWDVVVQTSPHRCFPDEEYARLGVPVREDITTQDILLGIKEVPISRLVPGKTYCNFAHVAKFQPYNQGLLRALLDKGIRHIDYEYLTDDRGRRLIAFGYWAGMVGAHNAVWAFGKRTGSIDLPRLKDLHDYAAVKPVYAALSLPPVKVVLTGTGRVGAGAARVLRDMGFRKVSPAEFLEPATEPVFTQLAVEDYVEHPSGKAVKRSHFYAHSAEYRSRFGPYCATADIFINGIFWDGRAPAFFSAADMEAADFRIQTIADVTCDIAPAASVPSTLRATTIADPVFGYQPRTSQEASPYTSDVVDVMSVDNLPSELPRDASQAFGETFMDKILPEFTRPESDILLRATITRDGELGPHFTYLKDFAAGVHPA</sequence>
<dbReference type="SMART" id="SM01002">
    <property type="entry name" value="AlaDh_PNT_C"/>
    <property type="match status" value="1"/>
</dbReference>
<dbReference type="SUPFAM" id="SSF52283">
    <property type="entry name" value="Formate/glycerate dehydrogenase catalytic domain-like"/>
    <property type="match status" value="1"/>
</dbReference>
<accession>A0A2G0CFK2</accession>
<evidence type="ECO:0000256" key="7">
    <source>
        <dbReference type="ARBA" id="ARBA00023002"/>
    </source>
</evidence>
<keyword evidence="17" id="KW-1185">Reference proteome</keyword>
<evidence type="ECO:0000256" key="5">
    <source>
        <dbReference type="ARBA" id="ARBA00021221"/>
    </source>
</evidence>
<dbReference type="PANTHER" id="PTHR11133:SF23">
    <property type="entry name" value="SACCHAROPINE DEHYDROGENASE [NAD(+), L-LYSINE-FORMING]"/>
    <property type="match status" value="1"/>
</dbReference>
<comment type="catalytic activity">
    <reaction evidence="11">
        <text>L-saccharopine + NAD(+) + H2O = L-lysine + 2-oxoglutarate + NADH + H(+)</text>
        <dbReference type="Rhea" id="RHEA:12440"/>
        <dbReference type="ChEBI" id="CHEBI:15377"/>
        <dbReference type="ChEBI" id="CHEBI:15378"/>
        <dbReference type="ChEBI" id="CHEBI:16810"/>
        <dbReference type="ChEBI" id="CHEBI:32551"/>
        <dbReference type="ChEBI" id="CHEBI:57540"/>
        <dbReference type="ChEBI" id="CHEBI:57945"/>
        <dbReference type="ChEBI" id="CHEBI:57951"/>
        <dbReference type="EC" id="1.5.1.7"/>
    </reaction>
</comment>
<feature type="active site" description="Proton donor" evidence="12">
    <location>
        <position position="96"/>
    </location>
</feature>
<feature type="active site" description="Proton acceptor" evidence="12">
    <location>
        <position position="78"/>
    </location>
</feature>
<dbReference type="AlphaFoldDB" id="A0A2G0CFK2"/>
<dbReference type="PIRSF" id="PIRSF018250">
    <property type="entry name" value="Saccharopine_DH_Lys"/>
    <property type="match status" value="1"/>
</dbReference>
<dbReference type="InterPro" id="IPR051168">
    <property type="entry name" value="AASS"/>
</dbReference>
<dbReference type="GO" id="GO:0019878">
    <property type="term" value="P:lysine biosynthetic process via aminoadipic acid"/>
    <property type="evidence" value="ECO:0007669"/>
    <property type="project" value="UniProtKB-UniPathway"/>
</dbReference>
<feature type="domain" description="Alanine dehydrogenase/pyridine nucleotide transhydrogenase N-terminal" evidence="15">
    <location>
        <begin position="12"/>
        <end position="142"/>
    </location>
</feature>
<dbReference type="Gene3D" id="3.40.50.720">
    <property type="entry name" value="NAD(P)-binding Rossmann-like Domain"/>
    <property type="match status" value="2"/>
</dbReference>
<dbReference type="UniPathway" id="UPA00033">
    <property type="reaction ID" value="UER00034"/>
</dbReference>
<proteinExistence type="inferred from homology"/>
<feature type="domain" description="Alanine dehydrogenase/pyridine nucleotide transhydrogenase NAD(H)-binding" evidence="14">
    <location>
        <begin position="166"/>
        <end position="345"/>
    </location>
</feature>
<comment type="pathway">
    <text evidence="1">Amino-acid biosynthesis; L-lysine biosynthesis via AAA pathway; L-lysine from L-alpha-aminoadipate (fungal route): step 3/3.</text>
</comment>
<organism evidence="16 17">
    <name type="scientific">Neolewinella marina</name>
    <dbReference type="NCBI Taxonomy" id="438751"/>
    <lineage>
        <taxon>Bacteria</taxon>
        <taxon>Pseudomonadati</taxon>
        <taxon>Bacteroidota</taxon>
        <taxon>Saprospiria</taxon>
        <taxon>Saprospirales</taxon>
        <taxon>Lewinellaceae</taxon>
        <taxon>Neolewinella</taxon>
    </lineage>
</organism>
<evidence type="ECO:0000313" key="17">
    <source>
        <dbReference type="Proteomes" id="UP000226437"/>
    </source>
</evidence>
<reference evidence="16 17" key="1">
    <citation type="submission" date="2017-10" db="EMBL/GenBank/DDBJ databases">
        <title>The draft genome sequence of Lewinella marina KCTC 32374.</title>
        <authorList>
            <person name="Wang K."/>
        </authorList>
    </citation>
    <scope>NUCLEOTIDE SEQUENCE [LARGE SCALE GENOMIC DNA]</scope>
    <source>
        <strain evidence="16 17">MKG-38</strain>
    </source>
</reference>
<feature type="binding site" evidence="13">
    <location>
        <position position="231"/>
    </location>
    <ligand>
        <name>NAD(+)</name>
        <dbReference type="ChEBI" id="CHEBI:57540"/>
    </ligand>
</feature>
<keyword evidence="6" id="KW-0028">Amino-acid biosynthesis</keyword>
<dbReference type="Proteomes" id="UP000226437">
    <property type="component" value="Unassembled WGS sequence"/>
</dbReference>
<evidence type="ECO:0000313" key="16">
    <source>
        <dbReference type="EMBL" id="PHK98754.1"/>
    </source>
</evidence>
<keyword evidence="9" id="KW-1015">Disulfide bond</keyword>
<dbReference type="RefSeq" id="WP_099106364.1">
    <property type="nucleotide sequence ID" value="NZ_JAATJF010000001.1"/>
</dbReference>
<dbReference type="CDD" id="cd05199">
    <property type="entry name" value="SDH_like"/>
    <property type="match status" value="1"/>
</dbReference>
<evidence type="ECO:0000256" key="12">
    <source>
        <dbReference type="PIRSR" id="PIRSR018250-1"/>
    </source>
</evidence>
<dbReference type="OrthoDB" id="1141481at2"/>
<comment type="caution">
    <text evidence="16">The sequence shown here is derived from an EMBL/GenBank/DDBJ whole genome shotgun (WGS) entry which is preliminary data.</text>
</comment>